<protein>
    <recommendedName>
        <fullName evidence="9">Acid phosphatase</fullName>
    </recommendedName>
</protein>
<keyword evidence="2" id="KW-0812">Transmembrane</keyword>
<dbReference type="InterPro" id="IPR008963">
    <property type="entry name" value="Purple_acid_Pase-like_N"/>
</dbReference>
<dbReference type="EMBL" id="CAJOBF010000929">
    <property type="protein sequence ID" value="CAF3890524.1"/>
    <property type="molecule type" value="Genomic_DNA"/>
</dbReference>
<feature type="transmembrane region" description="Helical" evidence="2">
    <location>
        <begin position="56"/>
        <end position="86"/>
    </location>
</feature>
<keyword evidence="2" id="KW-0472">Membrane</keyword>
<dbReference type="PANTHER" id="PTHR45778:SF7">
    <property type="entry name" value="PURPLE ACID PHOSPHATASE"/>
    <property type="match status" value="1"/>
</dbReference>
<dbReference type="SUPFAM" id="SSF56300">
    <property type="entry name" value="Metallo-dependent phosphatases"/>
    <property type="match status" value="1"/>
</dbReference>
<keyword evidence="8" id="KW-1185">Reference proteome</keyword>
<dbReference type="Proteomes" id="UP000663842">
    <property type="component" value="Unassembled WGS sequence"/>
</dbReference>
<comment type="caution">
    <text evidence="7">The sequence shown here is derived from an EMBL/GenBank/DDBJ whole genome shotgun (WGS) entry which is preliminary data.</text>
</comment>
<dbReference type="EMBL" id="CAJOBG010013960">
    <property type="protein sequence ID" value="CAF4296746.1"/>
    <property type="molecule type" value="Genomic_DNA"/>
</dbReference>
<dbReference type="EMBL" id="CAJOBH010004550">
    <property type="protein sequence ID" value="CAF3994123.1"/>
    <property type="molecule type" value="Genomic_DNA"/>
</dbReference>
<evidence type="ECO:0000313" key="4">
    <source>
        <dbReference type="EMBL" id="CAF3890524.1"/>
    </source>
</evidence>
<accession>A0A820HQ52</accession>
<name>A0A820HQ52_9BILA</name>
<evidence type="ECO:0000313" key="5">
    <source>
        <dbReference type="EMBL" id="CAF3948924.1"/>
    </source>
</evidence>
<evidence type="ECO:0000313" key="8">
    <source>
        <dbReference type="Proteomes" id="UP000663866"/>
    </source>
</evidence>
<keyword evidence="1" id="KW-0732">Signal</keyword>
<evidence type="ECO:0008006" key="9">
    <source>
        <dbReference type="Google" id="ProtNLM"/>
    </source>
</evidence>
<dbReference type="Gene3D" id="1.20.1070.10">
    <property type="entry name" value="Rhodopsin 7-helix transmembrane proteins"/>
    <property type="match status" value="1"/>
</dbReference>
<dbReference type="SUPFAM" id="SSF49363">
    <property type="entry name" value="Purple acid phosphatase, N-terminal domain"/>
    <property type="match status" value="1"/>
</dbReference>
<dbReference type="GO" id="GO:0003993">
    <property type="term" value="F:acid phosphatase activity"/>
    <property type="evidence" value="ECO:0007669"/>
    <property type="project" value="InterPro"/>
</dbReference>
<proteinExistence type="predicted"/>
<gene>
    <name evidence="6" type="ORF">BYL167_LOCUS13319</name>
    <name evidence="3" type="ORF">GIL414_LOCUS2989</name>
    <name evidence="7" type="ORF">OVN521_LOCUS31147</name>
    <name evidence="5" type="ORF">SMN809_LOCUS9138</name>
    <name evidence="4" type="ORF">UXM345_LOCUS9976</name>
</gene>
<evidence type="ECO:0000313" key="7">
    <source>
        <dbReference type="EMBL" id="CAF4296746.1"/>
    </source>
</evidence>
<dbReference type="Proteomes" id="UP000676336">
    <property type="component" value="Unassembled WGS sequence"/>
</dbReference>
<feature type="transmembrane region" description="Helical" evidence="2">
    <location>
        <begin position="12"/>
        <end position="36"/>
    </location>
</feature>
<dbReference type="Proteomes" id="UP000681967">
    <property type="component" value="Unassembled WGS sequence"/>
</dbReference>
<dbReference type="GO" id="GO:0046872">
    <property type="term" value="F:metal ion binding"/>
    <property type="evidence" value="ECO:0007669"/>
    <property type="project" value="InterPro"/>
</dbReference>
<dbReference type="Proteomes" id="UP000663866">
    <property type="component" value="Unassembled WGS sequence"/>
</dbReference>
<reference evidence="7" key="1">
    <citation type="submission" date="2021-02" db="EMBL/GenBank/DDBJ databases">
        <authorList>
            <person name="Nowell W R."/>
        </authorList>
    </citation>
    <scope>NUCLEOTIDE SEQUENCE</scope>
</reference>
<dbReference type="EMBL" id="CAJOBI010002900">
    <property type="protein sequence ID" value="CAF3948924.1"/>
    <property type="molecule type" value="Genomic_DNA"/>
</dbReference>
<keyword evidence="2" id="KW-1133">Transmembrane helix</keyword>
<dbReference type="PANTHER" id="PTHR45778">
    <property type="entry name" value="PURPLE ACID PHOSPHATASE-RELATED"/>
    <property type="match status" value="1"/>
</dbReference>
<evidence type="ECO:0000256" key="1">
    <source>
        <dbReference type="ARBA" id="ARBA00022729"/>
    </source>
</evidence>
<evidence type="ECO:0000256" key="2">
    <source>
        <dbReference type="SAM" id="Phobius"/>
    </source>
</evidence>
<evidence type="ECO:0000313" key="6">
    <source>
        <dbReference type="EMBL" id="CAF3994123.1"/>
    </source>
</evidence>
<organism evidence="7 8">
    <name type="scientific">Rotaria magnacalcarata</name>
    <dbReference type="NCBI Taxonomy" id="392030"/>
    <lineage>
        <taxon>Eukaryota</taxon>
        <taxon>Metazoa</taxon>
        <taxon>Spiralia</taxon>
        <taxon>Gnathifera</taxon>
        <taxon>Rotifera</taxon>
        <taxon>Eurotatoria</taxon>
        <taxon>Bdelloidea</taxon>
        <taxon>Philodinida</taxon>
        <taxon>Philodinidae</taxon>
        <taxon>Rotaria</taxon>
    </lineage>
</organism>
<evidence type="ECO:0000313" key="3">
    <source>
        <dbReference type="EMBL" id="CAF3834224.1"/>
    </source>
</evidence>
<dbReference type="AlphaFoldDB" id="A0A820HQ52"/>
<sequence>MQWFKTPFIARCLMALTFVVVLISGSYELVFVKLFVTDEIATCVVEFPISKQSLWIYIHQIVSIIHIIVPLLINLCSTAGIIAIVVKNKMSIRMVNKYQQTQNVKEATHSETTTKSTNYETSDKTVQVLEEQKKISLNVSGPFGKLHAIGDEPSPHACNRSTGIRSSSKSLTVMSINVSATVYSSNDEVAITWTPVLASCIDDFVGIYFVNIDPWNACDYFDYKFVKKDQRSTSWHMANLRHQLDSRYYSRDHNCSGNYSLITKSPVIEPLNYNEPTHAHLAYGNRIDQICVSYLTNSSEFIPQCQYRLSPLSLNFQQNGTITTYTASYMCEEKATIWVNKNESVYLIACGDKGLSPVQLGAKSTIERVTSRIKSANVTCLLHIGDVSYARGIGALWDASMTQIEPKAARVPYMVGIGNHEYDHATGGEPPWLSGYAIRYIFTGCCVQTTVSPAME</sequence>
<dbReference type="InterPro" id="IPR029052">
    <property type="entry name" value="Metallo-depent_PP-like"/>
</dbReference>
<dbReference type="Gene3D" id="3.60.21.10">
    <property type="match status" value="1"/>
</dbReference>
<dbReference type="Proteomes" id="UP000681720">
    <property type="component" value="Unassembled WGS sequence"/>
</dbReference>
<dbReference type="EMBL" id="CAJOBJ010000622">
    <property type="protein sequence ID" value="CAF3834224.1"/>
    <property type="molecule type" value="Genomic_DNA"/>
</dbReference>